<reference evidence="8 9" key="1">
    <citation type="submission" date="2016-02" db="EMBL/GenBank/DDBJ databases">
        <authorList>
            <consortium name="Pathogen Informatics"/>
        </authorList>
    </citation>
    <scope>NUCLEOTIDE SEQUENCE [LARGE SCALE GENOMIC DNA]</scope>
    <source>
        <strain evidence="8 9">RC20</strain>
    </source>
</reference>
<keyword evidence="5" id="KW-0732">Signal</keyword>
<gene>
    <name evidence="8" type="ORF">ERS672216_01554</name>
</gene>
<evidence type="ECO:0000313" key="9">
    <source>
        <dbReference type="Proteomes" id="UP000069632"/>
    </source>
</evidence>
<dbReference type="RefSeq" id="WP_075494896.1">
    <property type="nucleotide sequence ID" value="NZ_CP053844.1"/>
</dbReference>
<keyword evidence="4" id="KW-0812">Transmembrane</keyword>
<evidence type="ECO:0000256" key="6">
    <source>
        <dbReference type="ARBA" id="ARBA00023136"/>
    </source>
</evidence>
<keyword evidence="3" id="KW-1134">Transmembrane beta strand</keyword>
<dbReference type="AlphaFoldDB" id="A0A128EI86"/>
<organism evidence="8 9">
    <name type="scientific">Campylobacter geochelonis</name>
    <dbReference type="NCBI Taxonomy" id="1780362"/>
    <lineage>
        <taxon>Bacteria</taxon>
        <taxon>Pseudomonadati</taxon>
        <taxon>Campylobacterota</taxon>
        <taxon>Epsilonproteobacteria</taxon>
        <taxon>Campylobacterales</taxon>
        <taxon>Campylobacteraceae</taxon>
        <taxon>Campylobacter</taxon>
    </lineage>
</organism>
<evidence type="ECO:0000313" key="8">
    <source>
        <dbReference type="EMBL" id="CZE48708.1"/>
    </source>
</evidence>
<dbReference type="Proteomes" id="UP000069632">
    <property type="component" value="Unassembled WGS sequence"/>
</dbReference>
<name>A0A128EI86_9BACT</name>
<dbReference type="GO" id="GO:0009279">
    <property type="term" value="C:cell outer membrane"/>
    <property type="evidence" value="ECO:0007669"/>
    <property type="project" value="UniProtKB-SubCell"/>
</dbReference>
<dbReference type="SUPFAM" id="SSF56935">
    <property type="entry name" value="Porins"/>
    <property type="match status" value="1"/>
</dbReference>
<evidence type="ECO:0000256" key="1">
    <source>
        <dbReference type="ARBA" id="ARBA00004571"/>
    </source>
</evidence>
<protein>
    <submittedName>
        <fullName evidence="8">Membrane protein</fullName>
    </submittedName>
</protein>
<dbReference type="Gene3D" id="2.40.160.60">
    <property type="entry name" value="Outer membrane protein transport protein (OMPP1/FadL/TodX)"/>
    <property type="match status" value="1"/>
</dbReference>
<comment type="similarity">
    <text evidence="2">Belongs to the OmpP1/FadL family.</text>
</comment>
<keyword evidence="7" id="KW-0998">Cell outer membrane</keyword>
<sequence length="425" mass="47724">MNLKKLSIIPFIAISSYASGFKIPEQSANSVALAAANIATSFSADAAYYNPANIVFLDPRHHSTFSLSHLRMSKLHFRNHSDKFSSDYNYDTSSKKGDFIIPTFHFVAPFIDDNFRFSLSVVAPAGTSMKWEDTYPRALSKLFELEVLEISPSIAYLVNEDLAVAVGVRGVYSKGKAKNEVDDAQLQTPMGNIAPGLKAHRELEGDSIDFGYNLALTYKPTSDLSLAATYRSKVNMTLKGNADIQYSIGGKMQDQYNGDVSINVPLPAILTLAASYEYSDFTFMFAYDRTYWSSLKEFDFEYSRPVANLFDKPVEKDWIDTNTYRIAVAYDYSKDLRLMAGFAIDEASTHNDKIKFELPDTKSYVYSVGASYKINENFDISGGFLYQDRQKREVKSGDTTSFNNVVGEFDRAAIMITNLSLNYRF</sequence>
<accession>A0A128EI86</accession>
<keyword evidence="9" id="KW-1185">Reference proteome</keyword>
<dbReference type="EMBL" id="FIZP01000010">
    <property type="protein sequence ID" value="CZE48708.1"/>
    <property type="molecule type" value="Genomic_DNA"/>
</dbReference>
<dbReference type="GO" id="GO:0015483">
    <property type="term" value="F:long-chain fatty acid transporting porin activity"/>
    <property type="evidence" value="ECO:0007669"/>
    <property type="project" value="TreeGrafter"/>
</dbReference>
<evidence type="ECO:0000256" key="7">
    <source>
        <dbReference type="ARBA" id="ARBA00023237"/>
    </source>
</evidence>
<comment type="subcellular location">
    <subcellularLocation>
        <location evidence="1">Cell outer membrane</location>
        <topology evidence="1">Multi-pass membrane protein</topology>
    </subcellularLocation>
</comment>
<dbReference type="PANTHER" id="PTHR35093">
    <property type="entry name" value="OUTER MEMBRANE PROTEIN NMB0088-RELATED"/>
    <property type="match status" value="1"/>
</dbReference>
<dbReference type="OrthoDB" id="9542at2"/>
<dbReference type="PANTHER" id="PTHR35093:SF8">
    <property type="entry name" value="OUTER MEMBRANE PROTEIN NMB0088-RELATED"/>
    <property type="match status" value="1"/>
</dbReference>
<evidence type="ECO:0000256" key="3">
    <source>
        <dbReference type="ARBA" id="ARBA00022452"/>
    </source>
</evidence>
<evidence type="ECO:0000256" key="2">
    <source>
        <dbReference type="ARBA" id="ARBA00008163"/>
    </source>
</evidence>
<dbReference type="InterPro" id="IPR005017">
    <property type="entry name" value="OMPP1/FadL/TodX"/>
</dbReference>
<dbReference type="Pfam" id="PF03349">
    <property type="entry name" value="Toluene_X"/>
    <property type="match status" value="1"/>
</dbReference>
<proteinExistence type="inferred from homology"/>
<keyword evidence="6" id="KW-0472">Membrane</keyword>
<evidence type="ECO:0000256" key="5">
    <source>
        <dbReference type="ARBA" id="ARBA00022729"/>
    </source>
</evidence>
<evidence type="ECO:0000256" key="4">
    <source>
        <dbReference type="ARBA" id="ARBA00022692"/>
    </source>
</evidence>